<proteinExistence type="predicted"/>
<reference evidence="4" key="1">
    <citation type="submission" date="2021-07" db="EMBL/GenBank/DDBJ databases">
        <authorList>
            <person name="Durling M."/>
        </authorList>
    </citation>
    <scope>NUCLEOTIDE SEQUENCE</scope>
</reference>
<dbReference type="InterPro" id="IPR050879">
    <property type="entry name" value="Acyltransferase_3"/>
</dbReference>
<accession>A0A9N9LX96</accession>
<keyword evidence="2" id="KW-0472">Membrane</keyword>
<dbReference type="PANTHER" id="PTHR23028:SF125">
    <property type="entry name" value="ACYLTRANSFERASE"/>
    <property type="match status" value="1"/>
</dbReference>
<gene>
    <name evidence="4" type="ORF">HYALB_00006023</name>
</gene>
<feature type="compositionally biased region" description="Basic and acidic residues" evidence="1">
    <location>
        <begin position="7"/>
        <end position="20"/>
    </location>
</feature>
<keyword evidence="5" id="KW-1185">Reference proteome</keyword>
<dbReference type="Pfam" id="PF01757">
    <property type="entry name" value="Acyl_transf_3"/>
    <property type="match status" value="1"/>
</dbReference>
<sequence>MVQTNDRIMDEEMWGGEKHQPKPSYLRSAVKGFIDVIRPAILVKGPRKQLMSTSYLDGLRGWAAFMVYWQHHQLWPRTLIFADQNFENGFGYMDRYFFGAFPGIRLFFSGGHFAVAIFFVISGYVLSAKPIKLMYAGEHEKLGQNLSSALFRRWIRLHIPVMGTTFVYMTSWHLFGIWTVTPVHERTYRDELWKWYCEMKNFTFVFRTGGESWLTYNFHAWSIPVEFRGSIIVYTALLAFSRCTRNARLWCQVGLMFYFMYIVDGWFGTMFVSGMFLCELDFLATQNNLPNWISNLSKYKVKGSYVLFCCAIYLGGCPSHGSDIQIIRDSPGWYWLSWFHPQANMDPKWLFLWTGAFMMMIAIPNLKWLKGFFETRFCQYLGHISFALYLTHGPVLWLLGDRLYTATGWHREANLIHTPYWVDAFPLSKAGPLGFDMAFWVPQIFLLPFTLWMAEIVTKVFDEPSVKIAQWCYRKTLAPAPKM</sequence>
<dbReference type="OrthoDB" id="5819582at2759"/>
<dbReference type="Proteomes" id="UP000701801">
    <property type="component" value="Unassembled WGS sequence"/>
</dbReference>
<dbReference type="GO" id="GO:0016747">
    <property type="term" value="F:acyltransferase activity, transferring groups other than amino-acyl groups"/>
    <property type="evidence" value="ECO:0007669"/>
    <property type="project" value="InterPro"/>
</dbReference>
<feature type="transmembrane region" description="Helical" evidence="2">
    <location>
        <begin position="380"/>
        <end position="399"/>
    </location>
</feature>
<evidence type="ECO:0000313" key="5">
    <source>
        <dbReference type="Proteomes" id="UP000701801"/>
    </source>
</evidence>
<feature type="transmembrane region" description="Helical" evidence="2">
    <location>
        <begin position="221"/>
        <end position="241"/>
    </location>
</feature>
<dbReference type="EMBL" id="CAJVRM010000673">
    <property type="protein sequence ID" value="CAG8982628.1"/>
    <property type="molecule type" value="Genomic_DNA"/>
</dbReference>
<evidence type="ECO:0000259" key="3">
    <source>
        <dbReference type="Pfam" id="PF01757"/>
    </source>
</evidence>
<protein>
    <recommendedName>
        <fullName evidence="3">Acyltransferase 3 domain-containing protein</fullName>
    </recommendedName>
</protein>
<dbReference type="AlphaFoldDB" id="A0A9N9LX96"/>
<dbReference type="InterPro" id="IPR002656">
    <property type="entry name" value="Acyl_transf_3_dom"/>
</dbReference>
<evidence type="ECO:0000313" key="4">
    <source>
        <dbReference type="EMBL" id="CAG8982628.1"/>
    </source>
</evidence>
<comment type="caution">
    <text evidence="4">The sequence shown here is derived from an EMBL/GenBank/DDBJ whole genome shotgun (WGS) entry which is preliminary data.</text>
</comment>
<evidence type="ECO:0000256" key="2">
    <source>
        <dbReference type="SAM" id="Phobius"/>
    </source>
</evidence>
<feature type="transmembrane region" description="Helical" evidence="2">
    <location>
        <begin position="253"/>
        <end position="277"/>
    </location>
</feature>
<keyword evidence="2" id="KW-0812">Transmembrane</keyword>
<feature type="region of interest" description="Disordered" evidence="1">
    <location>
        <begin position="1"/>
        <end position="20"/>
    </location>
</feature>
<organism evidence="4 5">
    <name type="scientific">Hymenoscyphus albidus</name>
    <dbReference type="NCBI Taxonomy" id="595503"/>
    <lineage>
        <taxon>Eukaryota</taxon>
        <taxon>Fungi</taxon>
        <taxon>Dikarya</taxon>
        <taxon>Ascomycota</taxon>
        <taxon>Pezizomycotina</taxon>
        <taxon>Leotiomycetes</taxon>
        <taxon>Helotiales</taxon>
        <taxon>Helotiaceae</taxon>
        <taxon>Hymenoscyphus</taxon>
    </lineage>
</organism>
<name>A0A9N9LX96_9HELO</name>
<feature type="domain" description="Acyltransferase 3" evidence="3">
    <location>
        <begin position="55"/>
        <end position="406"/>
    </location>
</feature>
<evidence type="ECO:0000256" key="1">
    <source>
        <dbReference type="SAM" id="MobiDB-lite"/>
    </source>
</evidence>
<feature type="transmembrane region" description="Helical" evidence="2">
    <location>
        <begin position="106"/>
        <end position="126"/>
    </location>
</feature>
<keyword evidence="2" id="KW-1133">Transmembrane helix</keyword>
<dbReference type="PANTHER" id="PTHR23028">
    <property type="entry name" value="ACETYLTRANSFERASE"/>
    <property type="match status" value="1"/>
</dbReference>
<feature type="transmembrane region" description="Helical" evidence="2">
    <location>
        <begin position="157"/>
        <end position="178"/>
    </location>
</feature>
<feature type="transmembrane region" description="Helical" evidence="2">
    <location>
        <begin position="437"/>
        <end position="457"/>
    </location>
</feature>
<feature type="transmembrane region" description="Helical" evidence="2">
    <location>
        <begin position="349"/>
        <end position="368"/>
    </location>
</feature>